<dbReference type="AlphaFoldDB" id="A0A4Y8WDC5"/>
<dbReference type="GO" id="GO:0016491">
    <property type="term" value="F:oxidoreductase activity"/>
    <property type="evidence" value="ECO:0007669"/>
    <property type="project" value="UniProtKB-KW"/>
</dbReference>
<comment type="similarity">
    <text evidence="1">Belongs to the short-chain dehydrogenases/reductases (SDR) family.</text>
</comment>
<dbReference type="Pfam" id="PF00106">
    <property type="entry name" value="adh_short"/>
    <property type="match status" value="1"/>
</dbReference>
<dbReference type="Gene3D" id="3.40.50.720">
    <property type="entry name" value="NAD(P)-binding Rossmann-like Domain"/>
    <property type="match status" value="1"/>
</dbReference>
<dbReference type="PANTHER" id="PTHR24320:SF148">
    <property type="entry name" value="NAD(P)-BINDING ROSSMANN-FOLD SUPERFAMILY PROTEIN"/>
    <property type="match status" value="1"/>
</dbReference>
<proteinExistence type="inferred from homology"/>
<name>A0A4Y8WDC5_9VIBR</name>
<dbReference type="NCBIfam" id="NF004845">
    <property type="entry name" value="PRK06196.1"/>
    <property type="match status" value="1"/>
</dbReference>
<dbReference type="PANTHER" id="PTHR24320">
    <property type="entry name" value="RETINOL DEHYDROGENASE"/>
    <property type="match status" value="1"/>
</dbReference>
<evidence type="ECO:0000256" key="3">
    <source>
        <dbReference type="ARBA" id="ARBA00071493"/>
    </source>
</evidence>
<keyword evidence="5" id="KW-1185">Reference proteome</keyword>
<dbReference type="RefSeq" id="WP_134836654.1">
    <property type="nucleotide sequence ID" value="NZ_SATR01000031.1"/>
</dbReference>
<gene>
    <name evidence="4" type="ORF">ELS82_17670</name>
</gene>
<dbReference type="Proteomes" id="UP000297753">
    <property type="component" value="Unassembled WGS sequence"/>
</dbReference>
<keyword evidence="2" id="KW-0560">Oxidoreductase</keyword>
<sequence length="316" mass="34631">MKLTNQTKSPFHARSKALDVVEGLDLSGKVALITGGYSGLGFESVKAMSSAGARIIVGARDFEKAQERFQEINNVIAYQLDLSDLNSVQRFSSTMKNEGIHFDFVICNAGIMATPEQRVGAGLEMQFATNHLGHYALVNLIWTNINPGARVVCVSSAGHHLSPIRWDDIQFENGYDKWLAYGQSKTANALFAYQLDKYGKEHGIRAYSLHPGKIFTPLQRHLSDEEMAQEGWIDSNGKPIDPTFKSPEQGASTQVWVATSPLLEGLGGLYCEDCNIAGMASEYQEPFVGACSYALDADEASKLWKYSAEVTGVNAF</sequence>
<protein>
    <recommendedName>
        <fullName evidence="3">Probable oxidoreductase</fullName>
    </recommendedName>
</protein>
<dbReference type="EMBL" id="SATR01000031">
    <property type="protein sequence ID" value="TFH90271.1"/>
    <property type="molecule type" value="Genomic_DNA"/>
</dbReference>
<reference evidence="4 5" key="1">
    <citation type="submission" date="2019-01" db="EMBL/GenBank/DDBJ databases">
        <title>Vibrio BEI176 sp. nov, a marine bacterium isolated from China: eastern marignal seas.</title>
        <authorList>
            <person name="Li B."/>
        </authorList>
    </citation>
    <scope>NUCLEOTIDE SEQUENCE [LARGE SCALE GENOMIC DNA]</scope>
    <source>
        <strain evidence="4 5">BEI176</strain>
    </source>
</reference>
<organism evidence="4 5">
    <name type="scientific">Vibrio ouci</name>
    <dbReference type="NCBI Taxonomy" id="2499078"/>
    <lineage>
        <taxon>Bacteria</taxon>
        <taxon>Pseudomonadati</taxon>
        <taxon>Pseudomonadota</taxon>
        <taxon>Gammaproteobacteria</taxon>
        <taxon>Vibrionales</taxon>
        <taxon>Vibrionaceae</taxon>
        <taxon>Vibrio</taxon>
    </lineage>
</organism>
<dbReference type="OrthoDB" id="109589at2"/>
<accession>A0A4Y8WDC5</accession>
<dbReference type="SUPFAM" id="SSF51735">
    <property type="entry name" value="NAD(P)-binding Rossmann-fold domains"/>
    <property type="match status" value="1"/>
</dbReference>
<dbReference type="InterPro" id="IPR002347">
    <property type="entry name" value="SDR_fam"/>
</dbReference>
<evidence type="ECO:0000313" key="5">
    <source>
        <dbReference type="Proteomes" id="UP000297753"/>
    </source>
</evidence>
<dbReference type="PRINTS" id="PR00081">
    <property type="entry name" value="GDHRDH"/>
</dbReference>
<evidence type="ECO:0000256" key="2">
    <source>
        <dbReference type="ARBA" id="ARBA00023002"/>
    </source>
</evidence>
<dbReference type="FunFam" id="3.40.50.720:FF:000594">
    <property type="entry name" value="Short-chain oxidoreductase"/>
    <property type="match status" value="1"/>
</dbReference>
<comment type="caution">
    <text evidence="4">The sequence shown here is derived from an EMBL/GenBank/DDBJ whole genome shotgun (WGS) entry which is preliminary data.</text>
</comment>
<evidence type="ECO:0000313" key="4">
    <source>
        <dbReference type="EMBL" id="TFH90271.1"/>
    </source>
</evidence>
<evidence type="ECO:0000256" key="1">
    <source>
        <dbReference type="ARBA" id="ARBA00006484"/>
    </source>
</evidence>
<dbReference type="InterPro" id="IPR036291">
    <property type="entry name" value="NAD(P)-bd_dom_sf"/>
</dbReference>